<organism evidence="2 3">
    <name type="scientific">Xanthomonas perforans</name>
    <dbReference type="NCBI Taxonomy" id="442694"/>
    <lineage>
        <taxon>Bacteria</taxon>
        <taxon>Pseudomonadati</taxon>
        <taxon>Pseudomonadota</taxon>
        <taxon>Gammaproteobacteria</taxon>
        <taxon>Lysobacterales</taxon>
        <taxon>Lysobacteraceae</taxon>
        <taxon>Xanthomonas</taxon>
    </lineage>
</organism>
<feature type="compositionally biased region" description="Basic and acidic residues" evidence="1">
    <location>
        <begin position="1"/>
        <end position="11"/>
    </location>
</feature>
<sequence>MTGEGSKHARIFDGSTPRLVLRRPPTEAASPSTALSCQAASPSPAGAKRHGLRATGARVLERPRRKRGPGRRAGVGVRVRAKPRAPDAGRPDHGTRAQTHASTR</sequence>
<evidence type="ECO:0000313" key="3">
    <source>
        <dbReference type="Proteomes" id="UP000289372"/>
    </source>
</evidence>
<comment type="caution">
    <text evidence="2">The sequence shown here is derived from an EMBL/GenBank/DDBJ whole genome shotgun (WGS) entry which is preliminary data.</text>
</comment>
<evidence type="ECO:0000256" key="1">
    <source>
        <dbReference type="SAM" id="MobiDB-lite"/>
    </source>
</evidence>
<feature type="compositionally biased region" description="Basic and acidic residues" evidence="1">
    <location>
        <begin position="84"/>
        <end position="95"/>
    </location>
</feature>
<feature type="region of interest" description="Disordered" evidence="1">
    <location>
        <begin position="1"/>
        <end position="104"/>
    </location>
</feature>
<feature type="compositionally biased region" description="Polar residues" evidence="1">
    <location>
        <begin position="29"/>
        <end position="41"/>
    </location>
</feature>
<dbReference type="AlphaFoldDB" id="A0AAQ1BW04"/>
<reference evidence="2 3" key="1">
    <citation type="submission" date="2018-02" db="EMBL/GenBank/DDBJ databases">
        <title>Characterization of Xanthomonas diversity in transplant houses and field plants.</title>
        <authorList>
            <person name="Abrahamian P."/>
            <person name="Timilsina S."/>
            <person name="Minsavage G.V."/>
            <person name="Goss E.M."/>
            <person name="Jones J.B."/>
            <person name="Vallad G.E."/>
        </authorList>
    </citation>
    <scope>NUCLEOTIDE SEQUENCE [LARGE SCALE GENOMIC DNA]</scope>
    <source>
        <strain evidence="2 3">GEV2132</strain>
    </source>
</reference>
<gene>
    <name evidence="2" type="ORF">DB769_12085</name>
</gene>
<proteinExistence type="predicted"/>
<name>A0AAQ1BW04_XANPE</name>
<dbReference type="EMBL" id="PUUL01000065">
    <property type="protein sequence ID" value="RXD53465.1"/>
    <property type="molecule type" value="Genomic_DNA"/>
</dbReference>
<dbReference type="Proteomes" id="UP000289372">
    <property type="component" value="Unassembled WGS sequence"/>
</dbReference>
<evidence type="ECO:0000313" key="2">
    <source>
        <dbReference type="EMBL" id="RXD53465.1"/>
    </source>
</evidence>
<protein>
    <submittedName>
        <fullName evidence="2">Uncharacterized protein</fullName>
    </submittedName>
</protein>
<accession>A0AAQ1BW04</accession>